<sequence>MTCDMRKQPDNNCKGPRGRYRDPARGSERAVAGVGLPFMTRRAKVVFGSEQVFRIGYQASDFHH</sequence>
<evidence type="ECO:0000313" key="3">
    <source>
        <dbReference type="Proteomes" id="UP000188388"/>
    </source>
</evidence>
<dbReference type="Proteomes" id="UP000188388">
    <property type="component" value="Unassembled WGS sequence"/>
</dbReference>
<dbReference type="EMBL" id="FTPD01000001">
    <property type="protein sequence ID" value="SIT52768.1"/>
    <property type="molecule type" value="Genomic_DNA"/>
</dbReference>
<accession>A0A1R3UYR6</accession>
<dbReference type="STRING" id="1631249.BQ8794_10138"/>
<evidence type="ECO:0000256" key="1">
    <source>
        <dbReference type="SAM" id="MobiDB-lite"/>
    </source>
</evidence>
<protein>
    <submittedName>
        <fullName evidence="2">Uncharacterized protein</fullName>
    </submittedName>
</protein>
<gene>
    <name evidence="2" type="ORF">BQ8794_10138</name>
</gene>
<evidence type="ECO:0000313" key="2">
    <source>
        <dbReference type="EMBL" id="SIT52768.1"/>
    </source>
</evidence>
<reference evidence="3" key="1">
    <citation type="submission" date="2017-01" db="EMBL/GenBank/DDBJ databases">
        <authorList>
            <person name="Brunel B."/>
        </authorList>
    </citation>
    <scope>NUCLEOTIDE SEQUENCE [LARGE SCALE GENOMIC DNA]</scope>
</reference>
<proteinExistence type="predicted"/>
<feature type="region of interest" description="Disordered" evidence="1">
    <location>
        <begin position="1"/>
        <end position="26"/>
    </location>
</feature>
<keyword evidence="3" id="KW-1185">Reference proteome</keyword>
<name>A0A1R3UYR6_9HYPH</name>
<organism evidence="2 3">
    <name type="scientific">Mesorhizobium prunaredense</name>
    <dbReference type="NCBI Taxonomy" id="1631249"/>
    <lineage>
        <taxon>Bacteria</taxon>
        <taxon>Pseudomonadati</taxon>
        <taxon>Pseudomonadota</taxon>
        <taxon>Alphaproteobacteria</taxon>
        <taxon>Hyphomicrobiales</taxon>
        <taxon>Phyllobacteriaceae</taxon>
        <taxon>Mesorhizobium</taxon>
    </lineage>
</organism>
<dbReference type="AlphaFoldDB" id="A0A1R3UYR6"/>